<proteinExistence type="predicted"/>
<protein>
    <recommendedName>
        <fullName evidence="3">LLM class flavin-dependent oxidoreductase</fullName>
    </recommendedName>
</protein>
<dbReference type="RefSeq" id="WP_132609018.1">
    <property type="nucleotide sequence ID" value="NZ_SMKQ01000007.1"/>
</dbReference>
<sequence>MGAGTAGYFGHCDSQAAAAKYRPVFEARLKVNKRYDRGSIKYDTVEDWIANSSVLVGSPQQIIEKVSEQHRLFGHEVMHIHVDGEILAEEDYRATLELLFTDIAPVLRKELPSRSLDEW</sequence>
<evidence type="ECO:0000313" key="2">
    <source>
        <dbReference type="Proteomes" id="UP000295302"/>
    </source>
</evidence>
<dbReference type="GO" id="GO:0016705">
    <property type="term" value="F:oxidoreductase activity, acting on paired donors, with incorporation or reduction of molecular oxygen"/>
    <property type="evidence" value="ECO:0007669"/>
    <property type="project" value="InterPro"/>
</dbReference>
<dbReference type="Gene3D" id="3.20.20.30">
    <property type="entry name" value="Luciferase-like domain"/>
    <property type="match status" value="1"/>
</dbReference>
<comment type="caution">
    <text evidence="1">The sequence shown here is derived from an EMBL/GenBank/DDBJ whole genome shotgun (WGS) entry which is preliminary data.</text>
</comment>
<accession>A0A4R4ZAY9</accession>
<dbReference type="AlphaFoldDB" id="A0A4R4ZAY9"/>
<name>A0A4R4ZAY9_9ACTN</name>
<evidence type="ECO:0000313" key="1">
    <source>
        <dbReference type="EMBL" id="TDD54990.1"/>
    </source>
</evidence>
<evidence type="ECO:0008006" key="3">
    <source>
        <dbReference type="Google" id="ProtNLM"/>
    </source>
</evidence>
<organism evidence="1 2">
    <name type="scientific">Nonomuraea terrae</name>
    <dbReference type="NCBI Taxonomy" id="2530383"/>
    <lineage>
        <taxon>Bacteria</taxon>
        <taxon>Bacillati</taxon>
        <taxon>Actinomycetota</taxon>
        <taxon>Actinomycetes</taxon>
        <taxon>Streptosporangiales</taxon>
        <taxon>Streptosporangiaceae</taxon>
        <taxon>Nonomuraea</taxon>
    </lineage>
</organism>
<dbReference type="Proteomes" id="UP000295302">
    <property type="component" value="Unassembled WGS sequence"/>
</dbReference>
<reference evidence="1 2" key="1">
    <citation type="submission" date="2019-03" db="EMBL/GenBank/DDBJ databases">
        <title>Draft genome sequences of novel Actinobacteria.</title>
        <authorList>
            <person name="Sahin N."/>
            <person name="Ay H."/>
            <person name="Saygin H."/>
        </authorList>
    </citation>
    <scope>NUCLEOTIDE SEQUENCE [LARGE SCALE GENOMIC DNA]</scope>
    <source>
        <strain evidence="1 2">CH32</strain>
    </source>
</reference>
<dbReference type="SUPFAM" id="SSF51679">
    <property type="entry name" value="Bacterial luciferase-like"/>
    <property type="match status" value="1"/>
</dbReference>
<dbReference type="InterPro" id="IPR036661">
    <property type="entry name" value="Luciferase-like_sf"/>
</dbReference>
<dbReference type="EMBL" id="SMKQ01000007">
    <property type="protein sequence ID" value="TDD54990.1"/>
    <property type="molecule type" value="Genomic_DNA"/>
</dbReference>
<dbReference type="OrthoDB" id="9776438at2"/>
<keyword evidence="2" id="KW-1185">Reference proteome</keyword>
<gene>
    <name evidence="1" type="ORF">E1286_04630</name>
</gene>